<dbReference type="SUPFAM" id="SSF50621">
    <property type="entry name" value="Alanine racemase C-terminal domain-like"/>
    <property type="match status" value="1"/>
</dbReference>
<dbReference type="InterPro" id="IPR029045">
    <property type="entry name" value="ClpP/crotonase-like_dom_sf"/>
</dbReference>
<evidence type="ECO:0000256" key="1">
    <source>
        <dbReference type="ARBA" id="ARBA00001933"/>
    </source>
</evidence>
<dbReference type="PRINTS" id="PR01179">
    <property type="entry name" value="ODADCRBXLASE"/>
</dbReference>
<evidence type="ECO:0000256" key="4">
    <source>
        <dbReference type="ARBA" id="ARBA00023239"/>
    </source>
</evidence>
<dbReference type="InterPro" id="IPR009006">
    <property type="entry name" value="Ala_racemase/Decarboxylase_C"/>
</dbReference>
<dbReference type="InterPro" id="IPR029066">
    <property type="entry name" value="PLP-binding_barrel"/>
</dbReference>
<proteinExistence type="predicted"/>
<evidence type="ECO:0000256" key="3">
    <source>
        <dbReference type="ARBA" id="ARBA00022898"/>
    </source>
</evidence>
<organism evidence="6">
    <name type="scientific">mine drainage metagenome</name>
    <dbReference type="NCBI Taxonomy" id="410659"/>
    <lineage>
        <taxon>unclassified sequences</taxon>
        <taxon>metagenomes</taxon>
        <taxon>ecological metagenomes</taxon>
    </lineage>
</organism>
<keyword evidence="3" id="KW-0663">Pyridoxal phosphate</keyword>
<evidence type="ECO:0000313" key="6">
    <source>
        <dbReference type="EMBL" id="OIQ76437.1"/>
    </source>
</evidence>
<accession>A0A1J5QKB2</accession>
<comment type="cofactor">
    <cofactor evidence="1">
        <name>pyridoxal 5'-phosphate</name>
        <dbReference type="ChEBI" id="CHEBI:597326"/>
    </cofactor>
</comment>
<dbReference type="GO" id="GO:0008836">
    <property type="term" value="F:diaminopimelate decarboxylase activity"/>
    <property type="evidence" value="ECO:0007669"/>
    <property type="project" value="UniProtKB-EC"/>
</dbReference>
<dbReference type="InterPro" id="IPR002986">
    <property type="entry name" value="DAP_deCOOHase_LysA"/>
</dbReference>
<dbReference type="PANTHER" id="PTHR43727:SF2">
    <property type="entry name" value="GROUP IV DECARBOXYLASE"/>
    <property type="match status" value="1"/>
</dbReference>
<dbReference type="GO" id="GO:0009089">
    <property type="term" value="P:lysine biosynthetic process via diaminopimelate"/>
    <property type="evidence" value="ECO:0007669"/>
    <property type="project" value="InterPro"/>
</dbReference>
<comment type="caution">
    <text evidence="6">The sequence shown here is derived from an EMBL/GenBank/DDBJ whole genome shotgun (WGS) entry which is preliminary data.</text>
</comment>
<protein>
    <submittedName>
        <fullName evidence="6">Diaminopimelate decarboxylase</fullName>
        <ecNumber evidence="6">4.1.1.20</ecNumber>
    </submittedName>
</protein>
<dbReference type="Gene3D" id="3.20.20.10">
    <property type="entry name" value="Alanine racemase"/>
    <property type="match status" value="1"/>
</dbReference>
<evidence type="ECO:0000259" key="5">
    <source>
        <dbReference type="Pfam" id="PF00278"/>
    </source>
</evidence>
<dbReference type="AlphaFoldDB" id="A0A1J5QKB2"/>
<dbReference type="InterPro" id="IPR000183">
    <property type="entry name" value="Orn/DAP/Arg_de-COase"/>
</dbReference>
<keyword evidence="4 6" id="KW-0456">Lyase</keyword>
<dbReference type="EMBL" id="MLJW01001869">
    <property type="protein sequence ID" value="OIQ76437.1"/>
    <property type="molecule type" value="Genomic_DNA"/>
</dbReference>
<dbReference type="SUPFAM" id="SSF52096">
    <property type="entry name" value="ClpP/crotonase"/>
    <property type="match status" value="1"/>
</dbReference>
<keyword evidence="2" id="KW-0210">Decarboxylase</keyword>
<dbReference type="PRINTS" id="PR01181">
    <property type="entry name" value="DAPDCRBXLASE"/>
</dbReference>
<feature type="domain" description="Orn/DAP/Arg decarboxylase 2 C-terminal" evidence="5">
    <location>
        <begin position="75"/>
        <end position="165"/>
    </location>
</feature>
<dbReference type="InterPro" id="IPR022643">
    <property type="entry name" value="De-COase2_C"/>
</dbReference>
<dbReference type="Pfam" id="PF00278">
    <property type="entry name" value="Orn_DAP_Arg_deC"/>
    <property type="match status" value="1"/>
</dbReference>
<reference evidence="6" key="1">
    <citation type="submission" date="2016-10" db="EMBL/GenBank/DDBJ databases">
        <title>Sequence of Gallionella enrichment culture.</title>
        <authorList>
            <person name="Poehlein A."/>
            <person name="Muehling M."/>
            <person name="Daniel R."/>
        </authorList>
    </citation>
    <scope>NUCLEOTIDE SEQUENCE</scope>
</reference>
<sequence length="209" mass="21800">MDMMLTGRTYSAEEGLAIGLTTYLVEPGRGMAKGLELAQRIAAVVGDDCAALGTPVPRISVEPGRAIVAPTMFTLYRVGVVKPVTTDDGSVRTYVSVDGGMSDNPRPVLYDAGYTAALASRASTAPATRSRVVGKHCESGDVVVHEAALPSDVVPGDLVATPVTGAYGRSMASNYNSVPRPPVLAVRAGTVRVLVRRETDEDLLALDLG</sequence>
<dbReference type="EC" id="4.1.1.20" evidence="6"/>
<gene>
    <name evidence="6" type="primary">lysA_14</name>
    <name evidence="6" type="ORF">GALL_418830</name>
</gene>
<evidence type="ECO:0000256" key="2">
    <source>
        <dbReference type="ARBA" id="ARBA00022793"/>
    </source>
</evidence>
<dbReference type="Gene3D" id="2.40.37.10">
    <property type="entry name" value="Lyase, Ornithine Decarboxylase, Chain A, domain 1"/>
    <property type="match status" value="1"/>
</dbReference>
<name>A0A1J5QKB2_9ZZZZ</name>
<dbReference type="PANTHER" id="PTHR43727">
    <property type="entry name" value="DIAMINOPIMELATE DECARBOXYLASE"/>
    <property type="match status" value="1"/>
</dbReference>